<dbReference type="EMBL" id="QBLH01002082">
    <property type="protein sequence ID" value="TGZ49893.1"/>
    <property type="molecule type" value="Genomic_DNA"/>
</dbReference>
<accession>A0A4S2KJV2</accession>
<reference evidence="2 3" key="1">
    <citation type="journal article" date="2019" name="Philos. Trans. R. Soc. Lond., B, Biol. Sci.">
        <title>Ant behaviour and brain gene expression of defending hosts depend on the ecological success of the intruding social parasite.</title>
        <authorList>
            <person name="Kaur R."/>
            <person name="Stoldt M."/>
            <person name="Jongepier E."/>
            <person name="Feldmeyer B."/>
            <person name="Menzel F."/>
            <person name="Bornberg-Bauer E."/>
            <person name="Foitzik S."/>
        </authorList>
    </citation>
    <scope>NUCLEOTIDE SEQUENCE [LARGE SCALE GENOMIC DNA]</scope>
    <source>
        <tissue evidence="2">Whole body</tissue>
    </source>
</reference>
<dbReference type="AlphaFoldDB" id="A0A4S2KJV2"/>
<comment type="caution">
    <text evidence="2">The sequence shown here is derived from an EMBL/GenBank/DDBJ whole genome shotgun (WGS) entry which is preliminary data.</text>
</comment>
<dbReference type="Proteomes" id="UP000310200">
    <property type="component" value="Unassembled WGS sequence"/>
</dbReference>
<name>A0A4S2KJV2_9HYME</name>
<evidence type="ECO:0000313" key="2">
    <source>
        <dbReference type="EMBL" id="TGZ49893.1"/>
    </source>
</evidence>
<keyword evidence="3" id="KW-1185">Reference proteome</keyword>
<evidence type="ECO:0000256" key="1">
    <source>
        <dbReference type="SAM" id="MobiDB-lite"/>
    </source>
</evidence>
<sequence>MRISRWRIRKHQFNVQNKRIVLYFELAASNFTVNRTLLTAGTSLLRNAIVRECLLRCHGRTPADARYLGKWNYNGIRFLTTKVASSRNPSRNNDARNTSSEETRSSSADTGARNAAVASRRF</sequence>
<feature type="region of interest" description="Disordered" evidence="1">
    <location>
        <begin position="84"/>
        <end position="122"/>
    </location>
</feature>
<evidence type="ECO:0000313" key="3">
    <source>
        <dbReference type="Proteomes" id="UP000310200"/>
    </source>
</evidence>
<gene>
    <name evidence="2" type="ORF">DBV15_05945</name>
</gene>
<protein>
    <submittedName>
        <fullName evidence="2">Uncharacterized protein</fullName>
    </submittedName>
</protein>
<organism evidence="2 3">
    <name type="scientific">Temnothorax longispinosus</name>
    <dbReference type="NCBI Taxonomy" id="300112"/>
    <lineage>
        <taxon>Eukaryota</taxon>
        <taxon>Metazoa</taxon>
        <taxon>Ecdysozoa</taxon>
        <taxon>Arthropoda</taxon>
        <taxon>Hexapoda</taxon>
        <taxon>Insecta</taxon>
        <taxon>Pterygota</taxon>
        <taxon>Neoptera</taxon>
        <taxon>Endopterygota</taxon>
        <taxon>Hymenoptera</taxon>
        <taxon>Apocrita</taxon>
        <taxon>Aculeata</taxon>
        <taxon>Formicoidea</taxon>
        <taxon>Formicidae</taxon>
        <taxon>Myrmicinae</taxon>
        <taxon>Temnothorax</taxon>
    </lineage>
</organism>
<proteinExistence type="predicted"/>